<proteinExistence type="predicted"/>
<evidence type="ECO:0000313" key="1">
    <source>
        <dbReference type="EMBL" id="QDY86769.1"/>
    </source>
</evidence>
<dbReference type="OrthoDB" id="399637at2"/>
<sequence>MNGLDNKYELKMNKIVFCEIDIDYLKYLYEFDNEVSYNENYKKHIKAHLGILTSIQNNTFIIPLTSPKEKHLKISNNSNQIEKMFDQDNNSLGVLLIQKIIPVSEILIKRINIEKDEKYGNLILKQLNYIKRNKARILKKVNTHYDKVMNNKKIKFSTNLPADINFLKNYLK</sequence>
<dbReference type="GO" id="GO:0004521">
    <property type="term" value="F:RNA endonuclease activity"/>
    <property type="evidence" value="ECO:0007669"/>
    <property type="project" value="InterPro"/>
</dbReference>
<dbReference type="Gene3D" id="3.10.129.130">
    <property type="match status" value="1"/>
</dbReference>
<name>A0A5B8JX26_9MOLU</name>
<dbReference type="Proteomes" id="UP000318927">
    <property type="component" value="Chromosome"/>
</dbReference>
<dbReference type="Pfam" id="PF13958">
    <property type="entry name" value="ToxN_toxin"/>
    <property type="match status" value="1"/>
</dbReference>
<dbReference type="InterPro" id="IPR025911">
    <property type="entry name" value="ToxN/AbiQ_toxin"/>
</dbReference>
<protein>
    <submittedName>
        <fullName evidence="1">Type III toxin-antitoxin system ToxN/AbiQ family toxin</fullName>
    </submittedName>
</protein>
<reference evidence="1 2" key="1">
    <citation type="journal article" date="2019" name="Microbiol. Resour. Announc.">
        <title>Complete Genome Sequences of Three Mycoplasma anserisalpingitis (Mycoplasma sp. 1220) Strains.</title>
        <authorList>
            <person name="Grozner D."/>
            <person name="Forro B."/>
            <person name="Kovacs A.B."/>
            <person name="Marton S."/>
            <person name="Banyai K."/>
            <person name="Kreizinger Z."/>
            <person name="Sulyok K.M."/>
            <person name="Gyuranecz M."/>
        </authorList>
    </citation>
    <scope>NUCLEOTIDE SEQUENCE [LARGE SCALE GENOMIC DNA]</scope>
    <source>
        <strain evidence="1 2">ATCC:BAA-2147</strain>
    </source>
</reference>
<dbReference type="GO" id="GO:0003723">
    <property type="term" value="F:RNA binding"/>
    <property type="evidence" value="ECO:0007669"/>
    <property type="project" value="InterPro"/>
</dbReference>
<keyword evidence="2" id="KW-1185">Reference proteome</keyword>
<dbReference type="RefSeq" id="WP_146368378.1">
    <property type="nucleotide sequence ID" value="NZ_CP042295.1"/>
</dbReference>
<gene>
    <name evidence="1" type="ORF">FRW55_01150</name>
</gene>
<dbReference type="AlphaFoldDB" id="A0A5B8JX26"/>
<dbReference type="KEGG" id="mans:FRW55_01150"/>
<dbReference type="InterPro" id="IPR053735">
    <property type="entry name" value="Type_III_TA_endoRNase"/>
</dbReference>
<evidence type="ECO:0000313" key="2">
    <source>
        <dbReference type="Proteomes" id="UP000318927"/>
    </source>
</evidence>
<accession>A0A5B8JX26</accession>
<dbReference type="EMBL" id="CP042295">
    <property type="protein sequence ID" value="QDY86769.1"/>
    <property type="molecule type" value="Genomic_DNA"/>
</dbReference>
<organism evidence="1 2">
    <name type="scientific">Mycoplasma anserisalpingitidis</name>
    <dbReference type="NCBI Taxonomy" id="519450"/>
    <lineage>
        <taxon>Bacteria</taxon>
        <taxon>Bacillati</taxon>
        <taxon>Mycoplasmatota</taxon>
        <taxon>Mollicutes</taxon>
        <taxon>Mycoplasmataceae</taxon>
        <taxon>Mycoplasma</taxon>
    </lineage>
</organism>